<proteinExistence type="predicted"/>
<organism evidence="2 3">
    <name type="scientific">Xanthomonas euvesicatoria</name>
    <dbReference type="NCBI Taxonomy" id="456327"/>
    <lineage>
        <taxon>Bacteria</taxon>
        <taxon>Pseudomonadati</taxon>
        <taxon>Pseudomonadota</taxon>
        <taxon>Gammaproteobacteria</taxon>
        <taxon>Lysobacterales</taxon>
        <taxon>Lysobacteraceae</taxon>
        <taxon>Xanthomonas</taxon>
    </lineage>
</organism>
<sequence>MTSRSHENYTDWLGPYLRSAALYVAAAAVIQVAAERLSAPRRQPYAG</sequence>
<reference evidence="2 3" key="1">
    <citation type="submission" date="2020-08" db="EMBL/GenBank/DDBJ databases">
        <title>Studying the diversity of plant-associated saprophytic bacteria and their role in host health and plant-pathogen interactions.</title>
        <authorList>
            <person name="Potnis N."/>
        </authorList>
    </citation>
    <scope>NUCLEOTIDE SEQUENCE [LARGE SCALE GENOMIC DNA]</scope>
    <source>
        <strain evidence="2 3">CFBP 7922</strain>
    </source>
</reference>
<dbReference type="Proteomes" id="UP000576603">
    <property type="component" value="Unassembled WGS sequence"/>
</dbReference>
<evidence type="ECO:0000313" key="2">
    <source>
        <dbReference type="EMBL" id="MBB4722904.1"/>
    </source>
</evidence>
<accession>A0AAW3U1Y9</accession>
<keyword evidence="1" id="KW-1133">Transmembrane helix</keyword>
<dbReference type="RefSeq" id="WP_184420527.1">
    <property type="nucleotide sequence ID" value="NZ_JACHNK010000002.1"/>
</dbReference>
<dbReference type="EMBL" id="JACHNL010000002">
    <property type="protein sequence ID" value="MBB4722904.1"/>
    <property type="molecule type" value="Genomic_DNA"/>
</dbReference>
<name>A0AAW3U1Y9_XANEU</name>
<comment type="caution">
    <text evidence="2">The sequence shown here is derived from an EMBL/GenBank/DDBJ whole genome shotgun (WGS) entry which is preliminary data.</text>
</comment>
<evidence type="ECO:0000313" key="3">
    <source>
        <dbReference type="Proteomes" id="UP000576603"/>
    </source>
</evidence>
<evidence type="ECO:0000256" key="1">
    <source>
        <dbReference type="SAM" id="Phobius"/>
    </source>
</evidence>
<dbReference type="AlphaFoldDB" id="A0AAW3U1Y9"/>
<feature type="transmembrane region" description="Helical" evidence="1">
    <location>
        <begin position="16"/>
        <end position="34"/>
    </location>
</feature>
<protein>
    <submittedName>
        <fullName evidence="2">Uncharacterized protein</fullName>
    </submittedName>
</protein>
<gene>
    <name evidence="2" type="ORF">FHY32_001222</name>
</gene>
<keyword evidence="1" id="KW-0812">Transmembrane</keyword>
<keyword evidence="1" id="KW-0472">Membrane</keyword>